<name>J9DQ22_EDHAE</name>
<reference evidence="1 2" key="1">
    <citation type="submission" date="2011-08" db="EMBL/GenBank/DDBJ databases">
        <authorList>
            <person name="Liu Z.J."/>
            <person name="Shi F.L."/>
            <person name="Lu J.Q."/>
            <person name="Li M."/>
            <person name="Wang Z.L."/>
        </authorList>
    </citation>
    <scope>NUCLEOTIDE SEQUENCE [LARGE SCALE GENOMIC DNA]</scope>
    <source>
        <strain evidence="1 2">USNM 41457</strain>
    </source>
</reference>
<sequence length="103" mass="12268">MYHEKYCDFLSNVEKYLDIKIKIIKNKKKLNESTYSKKNMPKNLNFLIDLYKNQSITLDVELKGCYKNVFAAEENNEPINAFCDYEKQDLQFSKDIKIGDKRI</sequence>
<protein>
    <submittedName>
        <fullName evidence="1">Uncharacterized protein</fullName>
    </submittedName>
</protein>
<gene>
    <name evidence="1" type="ORF">EDEG_01152</name>
</gene>
<evidence type="ECO:0000313" key="1">
    <source>
        <dbReference type="EMBL" id="EJW04645.1"/>
    </source>
</evidence>
<dbReference type="VEuPathDB" id="MicrosporidiaDB:EDEG_01152"/>
<comment type="caution">
    <text evidence="1">The sequence shown here is derived from an EMBL/GenBank/DDBJ whole genome shotgun (WGS) entry which is preliminary data.</text>
</comment>
<dbReference type="EMBL" id="AFBI03000015">
    <property type="protein sequence ID" value="EJW04645.1"/>
    <property type="molecule type" value="Genomic_DNA"/>
</dbReference>
<dbReference type="Proteomes" id="UP000003163">
    <property type="component" value="Unassembled WGS sequence"/>
</dbReference>
<dbReference type="InParanoid" id="J9DQ22"/>
<dbReference type="AlphaFoldDB" id="J9DQ22"/>
<reference evidence="2" key="2">
    <citation type="submission" date="2015-07" db="EMBL/GenBank/DDBJ databases">
        <title>Contrasting host-pathogen interactions and genome evolution in two generalist and specialist microsporidian pathogens of mosquitoes.</title>
        <authorList>
            <consortium name="The Broad Institute Genomics Platform"/>
            <consortium name="The Broad Institute Genome Sequencing Center for Infectious Disease"/>
            <person name="Cuomo C.A."/>
            <person name="Sanscrainte N.D."/>
            <person name="Goldberg J.M."/>
            <person name="Heiman D."/>
            <person name="Young S."/>
            <person name="Zeng Q."/>
            <person name="Becnel J.J."/>
            <person name="Birren B.W."/>
        </authorList>
    </citation>
    <scope>NUCLEOTIDE SEQUENCE [LARGE SCALE GENOMIC DNA]</scope>
    <source>
        <strain evidence="2">USNM 41457</strain>
    </source>
</reference>
<dbReference type="HOGENOM" id="CLU_2263677_0_0_1"/>
<evidence type="ECO:0000313" key="2">
    <source>
        <dbReference type="Proteomes" id="UP000003163"/>
    </source>
</evidence>
<keyword evidence="2" id="KW-1185">Reference proteome</keyword>
<accession>J9DQ22</accession>
<proteinExistence type="predicted"/>
<organism evidence="1 2">
    <name type="scientific">Edhazardia aedis (strain USNM 41457)</name>
    <name type="common">Microsporidian parasite</name>
    <dbReference type="NCBI Taxonomy" id="1003232"/>
    <lineage>
        <taxon>Eukaryota</taxon>
        <taxon>Fungi</taxon>
        <taxon>Fungi incertae sedis</taxon>
        <taxon>Microsporidia</taxon>
        <taxon>Edhazardia</taxon>
    </lineage>
</organism>